<dbReference type="GO" id="GO:0006364">
    <property type="term" value="P:rRNA processing"/>
    <property type="evidence" value="ECO:0007669"/>
    <property type="project" value="InterPro"/>
</dbReference>
<dbReference type="GO" id="GO:0032040">
    <property type="term" value="C:small-subunit processome"/>
    <property type="evidence" value="ECO:0007669"/>
    <property type="project" value="InterPro"/>
</dbReference>
<feature type="compositionally biased region" description="Basic residues" evidence="4">
    <location>
        <begin position="1"/>
        <end position="19"/>
    </location>
</feature>
<evidence type="ECO:0000256" key="1">
    <source>
        <dbReference type="ARBA" id="ARBA00004604"/>
    </source>
</evidence>
<sequence length="792" mass="89649">MAKRPRNTGRTKKQSKRRAFSALEIARRELEGDDSASDNENGKHGAIMNARKGHDSGSDEDDFEDEELDSDEALGSDDDYDVLSSKISQTIRDKRKAKKEVEKYYDSEQDEGGYTSIEEEELVSLSAAWDMDDKETVRGDDSHSKLNLNDDLSDKESSGESDESSSEENVTSEEEDPFSEISEDEEGPELSNVTSLLNKNKDNKQMKKLENYTVGEENEFALPANTTGGKLDISAMLAAVDDPLLSQKAALLKGKQNTLTTPLPQRIQKRLERKAAYEISKDEVSKWQDAVQELRQAEHISFPLNPEPQHNESNVFIREQANVKTEVESKVSELLEQSDLAAPLKESTFEEIETAKMTPEEMKKRTAELRLMRELMFREERKAKRIKKIKSKAYRRIKKKELLRNQELIDSDESDTDHDIARAKERMTLKHKTQGKWAKDMIKHGMTKDKESREEMEEMLRQGERLKEKILGRDANEDSENEDVGALESDADDADSEEEHSSRGKVGKTGVLNMAFMRNAEAREKEANKEQVKNLREMEESGDANVFDVEEGSNANKTLNQGRRVYTPGTAESQKELARLNHELAEETKIDQSKSLVSRLSQDNKKSQSNTKSGKKGSSKASEEPVNPWLNESDDESNVKKSSKVHEVDRDSSQLSKAAHKIRKEMVKQTKKSSKTSKDDDVLLDLEDSNTLNIVDPYGGSDDENSANTMFKQQDVIAEAFAGDDVVSKFEEEKRRVAIDEDDKEEDVTLPGWGDWAGAGTETKRKRKNSSRLLKVLYRKIKEETSLCTMSL</sequence>
<feature type="compositionally biased region" description="Basic and acidic residues" evidence="4">
    <location>
        <begin position="520"/>
        <end position="539"/>
    </location>
</feature>
<feature type="compositionally biased region" description="Basic residues" evidence="4">
    <location>
        <begin position="658"/>
        <end position="675"/>
    </location>
</feature>
<comment type="caution">
    <text evidence="5">The sequence shown here is derived from an EMBL/GenBank/DDBJ whole genome shotgun (WGS) entry which is preliminary data.</text>
</comment>
<keyword evidence="6" id="KW-1185">Reference proteome</keyword>
<gene>
    <name evidence="5" type="ORF">KLDO_g2021</name>
</gene>
<proteinExistence type="predicted"/>
<keyword evidence="3" id="KW-0539">Nucleus</keyword>
<keyword evidence="2" id="KW-0597">Phosphoprotein</keyword>
<evidence type="ECO:0000256" key="3">
    <source>
        <dbReference type="ARBA" id="ARBA00023242"/>
    </source>
</evidence>
<accession>A0A0A8L694</accession>
<dbReference type="PANTHER" id="PTHR14150">
    <property type="entry name" value="U3 SMALL NUCLEOLAR RNA-ASSOCIATED PROTEIN 14"/>
    <property type="match status" value="1"/>
</dbReference>
<feature type="region of interest" description="Disordered" evidence="4">
    <location>
        <begin position="741"/>
        <end position="769"/>
    </location>
</feature>
<reference evidence="5 6" key="1">
    <citation type="submission" date="2014-03" db="EMBL/GenBank/DDBJ databases">
        <title>The genome of Kluyveromyces dobzhanskii.</title>
        <authorList>
            <person name="Nystedt B."/>
            <person name="Astrom S."/>
        </authorList>
    </citation>
    <scope>NUCLEOTIDE SEQUENCE [LARGE SCALE GENOMIC DNA]</scope>
    <source>
        <strain evidence="5 6">CBS 2104</strain>
    </source>
</reference>
<name>A0A0A8L694_9SACH</name>
<organism evidence="5 6">
    <name type="scientific">Kluyveromyces dobzhanskii CBS 2104</name>
    <dbReference type="NCBI Taxonomy" id="1427455"/>
    <lineage>
        <taxon>Eukaryota</taxon>
        <taxon>Fungi</taxon>
        <taxon>Dikarya</taxon>
        <taxon>Ascomycota</taxon>
        <taxon>Saccharomycotina</taxon>
        <taxon>Saccharomycetes</taxon>
        <taxon>Saccharomycetales</taxon>
        <taxon>Saccharomycetaceae</taxon>
        <taxon>Kluyveromyces</taxon>
    </lineage>
</organism>
<feature type="compositionally biased region" description="Acidic residues" evidence="4">
    <location>
        <begin position="58"/>
        <end position="81"/>
    </location>
</feature>
<comment type="subcellular location">
    <subcellularLocation>
        <location evidence="1">Nucleus</location>
        <location evidence="1">Nucleolus</location>
    </subcellularLocation>
</comment>
<feature type="compositionally biased region" description="Acidic residues" evidence="4">
    <location>
        <begin position="107"/>
        <end position="117"/>
    </location>
</feature>
<feature type="compositionally biased region" description="Basic and acidic residues" evidence="4">
    <location>
        <begin position="134"/>
        <end position="144"/>
    </location>
</feature>
<feature type="compositionally biased region" description="Acidic residues" evidence="4">
    <location>
        <begin position="477"/>
        <end position="498"/>
    </location>
</feature>
<feature type="compositionally biased region" description="Acidic residues" evidence="4">
    <location>
        <begin position="159"/>
        <end position="188"/>
    </location>
</feature>
<feature type="region of interest" description="Disordered" evidence="4">
    <location>
        <begin position="134"/>
        <end position="205"/>
    </location>
</feature>
<evidence type="ECO:0000313" key="6">
    <source>
        <dbReference type="Proteomes" id="UP000031516"/>
    </source>
</evidence>
<evidence type="ECO:0000256" key="2">
    <source>
        <dbReference type="ARBA" id="ARBA00022553"/>
    </source>
</evidence>
<feature type="compositionally biased region" description="Basic and acidic residues" evidence="4">
    <location>
        <begin position="443"/>
        <end position="476"/>
    </location>
</feature>
<dbReference type="EMBL" id="CCBQ010000027">
    <property type="protein sequence ID" value="CDO93730.1"/>
    <property type="molecule type" value="Genomic_DNA"/>
</dbReference>
<feature type="region of interest" description="Disordered" evidence="4">
    <location>
        <begin position="1"/>
        <end position="117"/>
    </location>
</feature>
<dbReference type="InterPro" id="IPR006709">
    <property type="entry name" value="SSU_processome_Utp14"/>
</dbReference>
<dbReference type="Pfam" id="PF04615">
    <property type="entry name" value="Utp14"/>
    <property type="match status" value="1"/>
</dbReference>
<dbReference type="OrthoDB" id="277439at2759"/>
<protein>
    <submittedName>
        <fullName evidence="5">WGS project CCBQ000000000 data, contig 00102</fullName>
    </submittedName>
</protein>
<feature type="region of interest" description="Disordered" evidence="4">
    <location>
        <begin position="443"/>
        <end position="682"/>
    </location>
</feature>
<evidence type="ECO:0000313" key="5">
    <source>
        <dbReference type="EMBL" id="CDO93730.1"/>
    </source>
</evidence>
<dbReference type="PANTHER" id="PTHR14150:SF12">
    <property type="entry name" value="U3 SMALL NUCLEOLAR RNA-ASSOCIATED PROTEIN 14 HOMOLOG A"/>
    <property type="match status" value="1"/>
</dbReference>
<feature type="compositionally biased region" description="Basic and acidic residues" evidence="4">
    <location>
        <begin position="573"/>
        <end position="592"/>
    </location>
</feature>
<dbReference type="AlphaFoldDB" id="A0A0A8L694"/>
<dbReference type="Proteomes" id="UP000031516">
    <property type="component" value="Unassembled WGS sequence"/>
</dbReference>
<evidence type="ECO:0000256" key="4">
    <source>
        <dbReference type="SAM" id="MobiDB-lite"/>
    </source>
</evidence>